<dbReference type="OrthoDB" id="427002at2759"/>
<evidence type="ECO:0000256" key="7">
    <source>
        <dbReference type="ARBA" id="ARBA00022946"/>
    </source>
</evidence>
<name>A0A1J4MM43_9CRYT</name>
<organism evidence="13 14">
    <name type="scientific">Cryptosporidium ubiquitum</name>
    <dbReference type="NCBI Taxonomy" id="857276"/>
    <lineage>
        <taxon>Eukaryota</taxon>
        <taxon>Sar</taxon>
        <taxon>Alveolata</taxon>
        <taxon>Apicomplexa</taxon>
        <taxon>Conoidasida</taxon>
        <taxon>Coccidia</taxon>
        <taxon>Eucoccidiorida</taxon>
        <taxon>Eimeriorina</taxon>
        <taxon>Cryptosporidiidae</taxon>
        <taxon>Cryptosporidium</taxon>
    </lineage>
</organism>
<reference evidence="13 14" key="1">
    <citation type="submission" date="2016-10" db="EMBL/GenBank/DDBJ databases">
        <title>Reductive evolution of mitochondrial metabolism and differential evolution of invasion-related proteins in Cryptosporidium.</title>
        <authorList>
            <person name="Liu S."/>
            <person name="Roellig D.M."/>
            <person name="Guo Y."/>
            <person name="Li N."/>
            <person name="Frace M.A."/>
            <person name="Tang K."/>
            <person name="Zhang L."/>
            <person name="Feng Y."/>
            <person name="Xiao L."/>
        </authorList>
    </citation>
    <scope>NUCLEOTIDE SEQUENCE [LARGE SCALE GENOMIC DNA]</scope>
    <source>
        <strain evidence="13">39726</strain>
    </source>
</reference>
<evidence type="ECO:0000256" key="5">
    <source>
        <dbReference type="ARBA" id="ARBA00022691"/>
    </source>
</evidence>
<keyword evidence="4 11" id="KW-0808">Transferase</keyword>
<dbReference type="InterPro" id="IPR029063">
    <property type="entry name" value="SAM-dependent_MTases_sf"/>
</dbReference>
<evidence type="ECO:0000256" key="10">
    <source>
        <dbReference type="ARBA" id="ARBA00049302"/>
    </source>
</evidence>
<keyword evidence="2" id="KW-0698">rRNA processing</keyword>
<evidence type="ECO:0000256" key="1">
    <source>
        <dbReference type="ARBA" id="ARBA00004173"/>
    </source>
</evidence>
<dbReference type="PRINTS" id="PR02008">
    <property type="entry name" value="RCMTFAMILY"/>
</dbReference>
<dbReference type="PANTHER" id="PTHR22808">
    <property type="entry name" value="NCL1 YEAST -RELATED NOL1/NOP2/FMU SUN DOMAIN-CONTAINING"/>
    <property type="match status" value="1"/>
</dbReference>
<keyword evidence="7" id="KW-0809">Transit peptide</keyword>
<dbReference type="EMBL" id="LRBP01000001">
    <property type="protein sequence ID" value="OII75338.1"/>
    <property type="molecule type" value="Genomic_DNA"/>
</dbReference>
<dbReference type="PROSITE" id="PS51686">
    <property type="entry name" value="SAM_MT_RSMB_NOP"/>
    <property type="match status" value="1"/>
</dbReference>
<evidence type="ECO:0000256" key="8">
    <source>
        <dbReference type="ARBA" id="ARBA00023128"/>
    </source>
</evidence>
<proteinExistence type="inferred from homology"/>
<comment type="caution">
    <text evidence="13">The sequence shown here is derived from an EMBL/GenBank/DDBJ whole genome shotgun (WGS) entry which is preliminary data.</text>
</comment>
<keyword evidence="8" id="KW-0496">Mitochondrion</keyword>
<feature type="binding site" evidence="11">
    <location>
        <position position="186"/>
    </location>
    <ligand>
        <name>S-adenosyl-L-methionine</name>
        <dbReference type="ChEBI" id="CHEBI:59789"/>
    </ligand>
</feature>
<accession>A0A1J4MM43</accession>
<keyword evidence="14" id="KW-1185">Reference proteome</keyword>
<feature type="binding site" evidence="11">
    <location>
        <begin position="119"/>
        <end position="125"/>
    </location>
    <ligand>
        <name>S-adenosyl-L-methionine</name>
        <dbReference type="ChEBI" id="CHEBI:59789"/>
    </ligand>
</feature>
<feature type="domain" description="SAM-dependent MTase RsmB/NOP-type" evidence="12">
    <location>
        <begin position="28"/>
        <end position="371"/>
    </location>
</feature>
<dbReference type="VEuPathDB" id="CryptoDB:cubi_01859"/>
<evidence type="ECO:0000256" key="4">
    <source>
        <dbReference type="ARBA" id="ARBA00022679"/>
    </source>
</evidence>
<dbReference type="GO" id="GO:0031167">
    <property type="term" value="P:rRNA methylation"/>
    <property type="evidence" value="ECO:0007669"/>
    <property type="project" value="TreeGrafter"/>
</dbReference>
<evidence type="ECO:0000256" key="3">
    <source>
        <dbReference type="ARBA" id="ARBA00022603"/>
    </source>
</evidence>
<dbReference type="InterPro" id="IPR049560">
    <property type="entry name" value="MeTrfase_RsmB-F_NOP2_cat"/>
</dbReference>
<feature type="binding site" evidence="11">
    <location>
        <position position="153"/>
    </location>
    <ligand>
        <name>S-adenosyl-L-methionine</name>
        <dbReference type="ChEBI" id="CHEBI:59789"/>
    </ligand>
</feature>
<dbReference type="GO" id="GO:0008173">
    <property type="term" value="F:RNA methyltransferase activity"/>
    <property type="evidence" value="ECO:0007669"/>
    <property type="project" value="InterPro"/>
</dbReference>
<evidence type="ECO:0000313" key="14">
    <source>
        <dbReference type="Proteomes" id="UP000186176"/>
    </source>
</evidence>
<evidence type="ECO:0000256" key="11">
    <source>
        <dbReference type="PROSITE-ProRule" id="PRU01023"/>
    </source>
</evidence>
<dbReference type="GeneID" id="39978650"/>
<dbReference type="SUPFAM" id="SSF53335">
    <property type="entry name" value="S-adenosyl-L-methionine-dependent methyltransferases"/>
    <property type="match status" value="1"/>
</dbReference>
<evidence type="ECO:0000313" key="13">
    <source>
        <dbReference type="EMBL" id="OII75338.1"/>
    </source>
</evidence>
<dbReference type="PANTHER" id="PTHR22808:SF3">
    <property type="entry name" value="5-METHYLCYTOSINE RRNA METHYLTRANSFERASE NSUN4"/>
    <property type="match status" value="1"/>
</dbReference>
<dbReference type="Pfam" id="PF01189">
    <property type="entry name" value="Methyltr_RsmB-F"/>
    <property type="match status" value="1"/>
</dbReference>
<comment type="catalytic activity">
    <reaction evidence="10">
        <text>a cytidine in rRNA + S-adenosyl-L-methionine = a 5-methylcytidine in rRNA + S-adenosyl-L-homocysteine + H(+)</text>
        <dbReference type="Rhea" id="RHEA:61484"/>
        <dbReference type="Rhea" id="RHEA-COMP:15836"/>
        <dbReference type="Rhea" id="RHEA-COMP:15837"/>
        <dbReference type="ChEBI" id="CHEBI:15378"/>
        <dbReference type="ChEBI" id="CHEBI:57856"/>
        <dbReference type="ChEBI" id="CHEBI:59789"/>
        <dbReference type="ChEBI" id="CHEBI:74483"/>
        <dbReference type="ChEBI" id="CHEBI:82748"/>
    </reaction>
</comment>
<dbReference type="RefSeq" id="XP_028876345.1">
    <property type="nucleotide sequence ID" value="XM_029018871.1"/>
</dbReference>
<evidence type="ECO:0000256" key="6">
    <source>
        <dbReference type="ARBA" id="ARBA00022884"/>
    </source>
</evidence>
<dbReference type="InterPro" id="IPR001678">
    <property type="entry name" value="MeTrfase_RsmB-F_NOP2_dom"/>
</dbReference>
<dbReference type="AlphaFoldDB" id="A0A1J4MM43"/>
<protein>
    <recommendedName>
        <fullName evidence="9">NOL1/NOP2/Sun domain family member 4</fullName>
    </recommendedName>
</protein>
<evidence type="ECO:0000256" key="2">
    <source>
        <dbReference type="ARBA" id="ARBA00022552"/>
    </source>
</evidence>
<keyword evidence="3 11" id="KW-0489">Methyltransferase</keyword>
<feature type="active site" description="Nucleophile" evidence="11">
    <location>
        <position position="260"/>
    </location>
</feature>
<evidence type="ECO:0000256" key="9">
    <source>
        <dbReference type="ARBA" id="ARBA00042050"/>
    </source>
</evidence>
<evidence type="ECO:0000259" key="12">
    <source>
        <dbReference type="PROSITE" id="PS51686"/>
    </source>
</evidence>
<keyword evidence="6 11" id="KW-0694">RNA-binding</keyword>
<sequence length="375" mass="43170">MLISNLKGKFGWIAYHGHIFTKERLISTLLPALSRTPCHIAVINQFDSRKAYLIDINGQIYKKWVFPFTYQLAYEYQSDLRDNEVLAVPKKCVYFMDAASIIVSYLLIINRSSKILDLCSAPGGKALIIIKRILEDITKYGEENKTCQITCNEYDKDRFSRLNKVLQNHIGNFDLNRVNAVTISSDAASTSLLYILRKQGRFSNILVDAPCSSDRHLVLSNNLNQWSIKLAKNNSKRQIEIMKNAIELLEDDGIILYCTCTLNEVENDHTVERICNDLGINSKDCFLSMLDIVKKFNSRQEKVKIVLKYIGDELKREEFDEAINNERLMYNSIQKNENDTILFEYTKFGSYILPDVNNGIGPLYLSFIKRKKVVL</sequence>
<feature type="binding site" evidence="11">
    <location>
        <position position="208"/>
    </location>
    <ligand>
        <name>S-adenosyl-L-methionine</name>
        <dbReference type="ChEBI" id="CHEBI:59789"/>
    </ligand>
</feature>
<dbReference type="Gene3D" id="3.40.50.150">
    <property type="entry name" value="Vaccinia Virus protein VP39"/>
    <property type="match status" value="1"/>
</dbReference>
<keyword evidence="5 11" id="KW-0949">S-adenosyl-L-methionine</keyword>
<gene>
    <name evidence="13" type="ORF">cubi_01859</name>
</gene>
<dbReference type="GO" id="GO:0003723">
    <property type="term" value="F:RNA binding"/>
    <property type="evidence" value="ECO:0007669"/>
    <property type="project" value="UniProtKB-UniRule"/>
</dbReference>
<dbReference type="Proteomes" id="UP000186176">
    <property type="component" value="Unassembled WGS sequence"/>
</dbReference>
<dbReference type="InterPro" id="IPR023267">
    <property type="entry name" value="RCMT"/>
</dbReference>
<comment type="subcellular location">
    <subcellularLocation>
        <location evidence="1">Mitochondrion</location>
    </subcellularLocation>
</comment>
<dbReference type="GO" id="GO:0005762">
    <property type="term" value="C:mitochondrial large ribosomal subunit"/>
    <property type="evidence" value="ECO:0007669"/>
    <property type="project" value="TreeGrafter"/>
</dbReference>
<comment type="similarity">
    <text evidence="11">Belongs to the class I-like SAM-binding methyltransferase superfamily. RsmB/NOP family.</text>
</comment>